<keyword evidence="10" id="KW-0187">Copper transport</keyword>
<comment type="similarity">
    <text evidence="2 21">Belongs to the cation transport ATPase (P-type) (TC 3.A.3) family. Type IB subfamily.</text>
</comment>
<dbReference type="NCBIfam" id="TIGR01511">
    <property type="entry name" value="ATPase-IB1_Cu"/>
    <property type="match status" value="1"/>
</dbReference>
<dbReference type="PANTHER" id="PTHR43520">
    <property type="entry name" value="ATP7, ISOFORM B"/>
    <property type="match status" value="1"/>
</dbReference>
<evidence type="ECO:0000256" key="21">
    <source>
        <dbReference type="RuleBase" id="RU362081"/>
    </source>
</evidence>
<evidence type="ECO:0000256" key="16">
    <source>
        <dbReference type="ARBA" id="ARBA00023065"/>
    </source>
</evidence>
<keyword evidence="14 21" id="KW-1133">Transmembrane helix</keyword>
<dbReference type="GO" id="GO:0005507">
    <property type="term" value="F:copper ion binding"/>
    <property type="evidence" value="ECO:0007669"/>
    <property type="project" value="InterPro"/>
</dbReference>
<dbReference type="PROSITE" id="PS00154">
    <property type="entry name" value="ATPASE_E1_E2"/>
    <property type="match status" value="1"/>
</dbReference>
<dbReference type="PRINTS" id="PR00943">
    <property type="entry name" value="CUATPASE"/>
</dbReference>
<evidence type="ECO:0000256" key="15">
    <source>
        <dbReference type="ARBA" id="ARBA00023008"/>
    </source>
</evidence>
<proteinExistence type="inferred from homology"/>
<feature type="transmembrane region" description="Helical" evidence="21">
    <location>
        <begin position="174"/>
        <end position="195"/>
    </location>
</feature>
<evidence type="ECO:0000313" key="23">
    <source>
        <dbReference type="EMBL" id="EHR37143.1"/>
    </source>
</evidence>
<keyword evidence="7 21" id="KW-0479">Metal-binding</keyword>
<dbReference type="STRING" id="883113.HMPREF9708_00901"/>
<evidence type="ECO:0000256" key="4">
    <source>
        <dbReference type="ARBA" id="ARBA00015102"/>
    </source>
</evidence>
<feature type="transmembrane region" description="Helical" evidence="21">
    <location>
        <begin position="279"/>
        <end position="297"/>
    </location>
</feature>
<reference evidence="23 24" key="1">
    <citation type="submission" date="2012-01" db="EMBL/GenBank/DDBJ databases">
        <title>The Genome Sequence of Facklamia languida CCUG 37842.</title>
        <authorList>
            <consortium name="The Broad Institute Genome Sequencing Platform"/>
            <person name="Earl A."/>
            <person name="Ward D."/>
            <person name="Feldgarden M."/>
            <person name="Gevers D."/>
            <person name="Huys G."/>
            <person name="Young S.K."/>
            <person name="Zeng Q."/>
            <person name="Gargeya S."/>
            <person name="Fitzgerald M."/>
            <person name="Haas B."/>
            <person name="Abouelleil A."/>
            <person name="Alvarado L."/>
            <person name="Arachchi H.M."/>
            <person name="Berlin A."/>
            <person name="Chapman S.B."/>
            <person name="Gearin G."/>
            <person name="Goldberg J."/>
            <person name="Griggs A."/>
            <person name="Gujja S."/>
            <person name="Hansen M."/>
            <person name="Heiman D."/>
            <person name="Howarth C."/>
            <person name="Larimer J."/>
            <person name="Lui A."/>
            <person name="MacDonald P.J.P."/>
            <person name="McCowen C."/>
            <person name="Montmayeur A."/>
            <person name="Murphy C."/>
            <person name="Neiman D."/>
            <person name="Pearson M."/>
            <person name="Priest M."/>
            <person name="Roberts A."/>
            <person name="Saif S."/>
            <person name="Shea T."/>
            <person name="Sisk P."/>
            <person name="Stolte C."/>
            <person name="Sykes S."/>
            <person name="Wortman J."/>
            <person name="Nusbaum C."/>
            <person name="Birren B."/>
        </authorList>
    </citation>
    <scope>NUCLEOTIDE SEQUENCE [LARGE SCALE GENOMIC DNA]</scope>
    <source>
        <strain evidence="23 24">CCUG 37842</strain>
    </source>
</reference>
<dbReference type="InterPro" id="IPR027256">
    <property type="entry name" value="P-typ_ATPase_IB"/>
</dbReference>
<dbReference type="RefSeq" id="WP_006309021.1">
    <property type="nucleotide sequence ID" value="NZ_JH601133.1"/>
</dbReference>
<dbReference type="PANTHER" id="PTHR43520:SF8">
    <property type="entry name" value="P-TYPE CU(+) TRANSPORTER"/>
    <property type="match status" value="1"/>
</dbReference>
<dbReference type="EMBL" id="AGEG01000010">
    <property type="protein sequence ID" value="EHR37143.1"/>
    <property type="molecule type" value="Genomic_DNA"/>
</dbReference>
<dbReference type="InterPro" id="IPR018303">
    <property type="entry name" value="ATPase_P-typ_P_site"/>
</dbReference>
<dbReference type="CDD" id="cd00371">
    <property type="entry name" value="HMA"/>
    <property type="match status" value="2"/>
</dbReference>
<dbReference type="GO" id="GO:0043682">
    <property type="term" value="F:P-type divalent copper transporter activity"/>
    <property type="evidence" value="ECO:0007669"/>
    <property type="project" value="TreeGrafter"/>
</dbReference>
<dbReference type="Gene3D" id="3.40.50.1000">
    <property type="entry name" value="HAD superfamily/HAD-like"/>
    <property type="match status" value="1"/>
</dbReference>
<feature type="transmembrane region" description="Helical" evidence="21">
    <location>
        <begin position="777"/>
        <end position="799"/>
    </location>
</feature>
<feature type="transmembrane region" description="Helical" evidence="21">
    <location>
        <begin position="461"/>
        <end position="486"/>
    </location>
</feature>
<keyword evidence="5" id="KW-0813">Transport</keyword>
<dbReference type="FunFam" id="2.70.150.10:FF:000002">
    <property type="entry name" value="Copper-transporting ATPase 1, putative"/>
    <property type="match status" value="1"/>
</dbReference>
<evidence type="ECO:0000256" key="6">
    <source>
        <dbReference type="ARBA" id="ARBA00022692"/>
    </source>
</evidence>
<evidence type="ECO:0000259" key="22">
    <source>
        <dbReference type="PROSITE" id="PS50846"/>
    </source>
</evidence>
<dbReference type="EC" id="7.2.2.8" evidence="3"/>
<dbReference type="NCBIfam" id="TIGR00003">
    <property type="entry name" value="copper ion binding protein"/>
    <property type="match status" value="2"/>
</dbReference>
<evidence type="ECO:0000256" key="11">
    <source>
        <dbReference type="ARBA" id="ARBA00022840"/>
    </source>
</evidence>
<dbReference type="InterPro" id="IPR023299">
    <property type="entry name" value="ATPase_P-typ_cyto_dom_N"/>
</dbReference>
<feature type="transmembrane region" description="Helical" evidence="21">
    <location>
        <begin position="805"/>
        <end position="824"/>
    </location>
</feature>
<keyword evidence="8" id="KW-0677">Repeat</keyword>
<dbReference type="Pfam" id="PF00702">
    <property type="entry name" value="Hydrolase"/>
    <property type="match status" value="1"/>
</dbReference>
<dbReference type="PATRIC" id="fig|883113.3.peg.896"/>
<keyword evidence="6 21" id="KW-0812">Transmembrane</keyword>
<evidence type="ECO:0000256" key="12">
    <source>
        <dbReference type="ARBA" id="ARBA00022842"/>
    </source>
</evidence>
<evidence type="ECO:0000256" key="5">
    <source>
        <dbReference type="ARBA" id="ARBA00022448"/>
    </source>
</evidence>
<dbReference type="InterPro" id="IPR023298">
    <property type="entry name" value="ATPase_P-typ_TM_dom_sf"/>
</dbReference>
<feature type="domain" description="HMA" evidence="22">
    <location>
        <begin position="82"/>
        <end position="147"/>
    </location>
</feature>
<comment type="caution">
    <text evidence="23">The sequence shown here is derived from an EMBL/GenBank/DDBJ whole genome shotgun (WGS) entry which is preliminary data.</text>
</comment>
<evidence type="ECO:0000256" key="17">
    <source>
        <dbReference type="ARBA" id="ARBA00023136"/>
    </source>
</evidence>
<dbReference type="SFLD" id="SFLDS00003">
    <property type="entry name" value="Haloacid_Dehalogenase"/>
    <property type="match status" value="1"/>
</dbReference>
<dbReference type="InterPro" id="IPR059000">
    <property type="entry name" value="ATPase_P-type_domA"/>
</dbReference>
<dbReference type="SUPFAM" id="SSF81665">
    <property type="entry name" value="Calcium ATPase, transmembrane domain M"/>
    <property type="match status" value="1"/>
</dbReference>
<dbReference type="InterPro" id="IPR008250">
    <property type="entry name" value="ATPase_P-typ_transduc_dom_A_sf"/>
</dbReference>
<dbReference type="InterPro" id="IPR023214">
    <property type="entry name" value="HAD_sf"/>
</dbReference>
<evidence type="ECO:0000256" key="19">
    <source>
        <dbReference type="ARBA" id="ARBA00033239"/>
    </source>
</evidence>
<keyword evidence="16" id="KW-0406">Ion transport</keyword>
<comment type="subcellular location">
    <subcellularLocation>
        <location evidence="1">Cell membrane</location>
        <topology evidence="1">Multi-pass membrane protein</topology>
    </subcellularLocation>
</comment>
<keyword evidence="12" id="KW-0460">Magnesium</keyword>
<dbReference type="PROSITE" id="PS01047">
    <property type="entry name" value="HMA_1"/>
    <property type="match status" value="2"/>
</dbReference>
<feature type="transmembrane region" description="Helical" evidence="21">
    <location>
        <begin position="432"/>
        <end position="455"/>
    </location>
</feature>
<dbReference type="Gene3D" id="3.30.70.100">
    <property type="match status" value="2"/>
</dbReference>
<dbReference type="InterPro" id="IPR017969">
    <property type="entry name" value="Heavy-metal-associated_CS"/>
</dbReference>
<organism evidence="23 24">
    <name type="scientific">Facklamia languida CCUG 37842</name>
    <dbReference type="NCBI Taxonomy" id="883113"/>
    <lineage>
        <taxon>Bacteria</taxon>
        <taxon>Bacillati</taxon>
        <taxon>Bacillota</taxon>
        <taxon>Bacilli</taxon>
        <taxon>Lactobacillales</taxon>
        <taxon>Aerococcaceae</taxon>
        <taxon>Facklamia</taxon>
    </lineage>
</organism>
<keyword evidence="9 21" id="KW-0547">Nucleotide-binding</keyword>
<dbReference type="PRINTS" id="PR00119">
    <property type="entry name" value="CATATPASE"/>
</dbReference>
<dbReference type="SUPFAM" id="SSF56784">
    <property type="entry name" value="HAD-like"/>
    <property type="match status" value="1"/>
</dbReference>
<feature type="transmembrane region" description="Helical" evidence="21">
    <location>
        <begin position="245"/>
        <end position="267"/>
    </location>
</feature>
<dbReference type="PROSITE" id="PS50846">
    <property type="entry name" value="HMA_2"/>
    <property type="match status" value="2"/>
</dbReference>
<gene>
    <name evidence="23" type="ORF">HMPREF9708_00901</name>
</gene>
<dbReference type="OrthoDB" id="9813266at2"/>
<dbReference type="CDD" id="cd02094">
    <property type="entry name" value="P-type_ATPase_Cu-like"/>
    <property type="match status" value="1"/>
</dbReference>
<dbReference type="NCBIfam" id="TIGR01525">
    <property type="entry name" value="ATPase-IB_hvy"/>
    <property type="match status" value="1"/>
</dbReference>
<name>H3NJ62_9LACT</name>
<dbReference type="GO" id="GO:0055070">
    <property type="term" value="P:copper ion homeostasis"/>
    <property type="evidence" value="ECO:0007669"/>
    <property type="project" value="TreeGrafter"/>
</dbReference>
<evidence type="ECO:0000256" key="8">
    <source>
        <dbReference type="ARBA" id="ARBA00022737"/>
    </source>
</evidence>
<dbReference type="InterPro" id="IPR036412">
    <property type="entry name" value="HAD-like_sf"/>
</dbReference>
<dbReference type="GO" id="GO:0140581">
    <property type="term" value="F:P-type monovalent copper transporter activity"/>
    <property type="evidence" value="ECO:0007669"/>
    <property type="project" value="UniProtKB-EC"/>
</dbReference>
<dbReference type="GO" id="GO:0016887">
    <property type="term" value="F:ATP hydrolysis activity"/>
    <property type="evidence" value="ECO:0007669"/>
    <property type="project" value="InterPro"/>
</dbReference>
<dbReference type="HOGENOM" id="CLU_001771_11_2_9"/>
<dbReference type="AlphaFoldDB" id="H3NJ62"/>
<dbReference type="FunFam" id="3.30.70.100:FF:000005">
    <property type="entry name" value="Copper-exporting P-type ATPase A"/>
    <property type="match status" value="2"/>
</dbReference>
<dbReference type="Pfam" id="PF00403">
    <property type="entry name" value="HMA"/>
    <property type="match status" value="2"/>
</dbReference>
<dbReference type="InterPro" id="IPR006122">
    <property type="entry name" value="HMA_Cu_ion-bd"/>
</dbReference>
<dbReference type="GO" id="GO:0005886">
    <property type="term" value="C:plasma membrane"/>
    <property type="evidence" value="ECO:0007669"/>
    <property type="project" value="UniProtKB-SubCell"/>
</dbReference>
<evidence type="ECO:0000256" key="10">
    <source>
        <dbReference type="ARBA" id="ARBA00022796"/>
    </source>
</evidence>
<dbReference type="SFLD" id="SFLDG00002">
    <property type="entry name" value="C1.7:_P-type_atpase_like"/>
    <property type="match status" value="1"/>
</dbReference>
<protein>
    <recommendedName>
        <fullName evidence="4">Copper-exporting P-type ATPase</fullName>
        <ecNumber evidence="3">7.2.2.8</ecNumber>
    </recommendedName>
    <alternativeName>
        <fullName evidence="18">Copper-exporting P-type ATPase A</fullName>
    </alternativeName>
    <alternativeName>
        <fullName evidence="19">Cu(+)-exporting ATPase</fullName>
    </alternativeName>
</protein>
<evidence type="ECO:0000256" key="20">
    <source>
        <dbReference type="ARBA" id="ARBA00049289"/>
    </source>
</evidence>
<keyword evidence="11 21" id="KW-0067">ATP-binding</keyword>
<dbReference type="GO" id="GO:0005524">
    <property type="term" value="F:ATP binding"/>
    <property type="evidence" value="ECO:0007669"/>
    <property type="project" value="UniProtKB-UniRule"/>
</dbReference>
<dbReference type="Gene3D" id="3.40.1110.10">
    <property type="entry name" value="Calcium-transporting ATPase, cytoplasmic domain N"/>
    <property type="match status" value="1"/>
</dbReference>
<dbReference type="SUPFAM" id="SSF81653">
    <property type="entry name" value="Calcium ATPase, transduction domain A"/>
    <property type="match status" value="1"/>
</dbReference>
<evidence type="ECO:0000256" key="14">
    <source>
        <dbReference type="ARBA" id="ARBA00022989"/>
    </source>
</evidence>
<dbReference type="PRINTS" id="PR00942">
    <property type="entry name" value="CUATPASEI"/>
</dbReference>
<dbReference type="Gene3D" id="2.70.150.10">
    <property type="entry name" value="Calcium-transporting ATPase, cytoplasmic transduction domain A"/>
    <property type="match status" value="1"/>
</dbReference>
<sequence length="831" mass="89450">MKKATYAVEGMSCASCAANIEKTLNQLEGIQTASVNLATEQASVTYDPDLIQPQAMAEAVHQTGYELLINADDAAQQMTDSLHQTYQISGMSCASCAQAVEGAVKELPNVQTAAVNLATEYLSVNWQDHADTEAVIQAVHKAGYQAQLTLNASQQYERDQAKKEAQRIARRQQIIWMLIFTLPVLLLAMGPMIGLPLPQAIDIHHHPGRNALIQLLLTLPILYLARGIFKRGFRTLFAGHPNMDALVAVGTSAAFAQGIVMTYLLLFTNYQVPGDHPDLYFESAAIILTLMTLGKHLEELAKGQTSAAIKALMDLTPKQARRLNQDGQSELVAVEMLQVGDRVQILPGESLPADGTITEGQSQVDESMLTGESMPVTKNVGDPVTGASINKTGSFIFQVTRVGQDTTLSQIVKMVQEAQSQKAPIAKLADQIAAYFVPAVMVLAILAGLFWFFIMQSSITFALQIFISVLIIACPCALGLATPTAIMVGTGNGARRGVLYKSGQALESTHRADTILLDKTGTITQGQPQVTDFYVLDSKHSDTVLALVAGAESHSEHPLAKAVIDYANQQSISFKQPDSFDSITGKGLQAQIDGHQVHIGNQALMASIQSDPIDRDLQEKSLQLSQEAKTVIYLAIDQEVRGIMAITDPIKASSPAAIQALKDMNLEVQMVTGDFEETALAIAQGLALDQVHAQVLPQDKSQVVKSLQEQGKQVIMVGDGINDAPALAQANIGMAIGSGTDIAIESADVVLMQDDLDDVRQAIQLSHATIRNIKQNLFWAFAYNTIGIPFAMGIFYLFGGPLLNPMIAALAMSLSSVSVVLNALRLRLKSL</sequence>
<evidence type="ECO:0000256" key="1">
    <source>
        <dbReference type="ARBA" id="ARBA00004651"/>
    </source>
</evidence>
<evidence type="ECO:0000256" key="18">
    <source>
        <dbReference type="ARBA" id="ARBA00029719"/>
    </source>
</evidence>
<keyword evidence="17 21" id="KW-0472">Membrane</keyword>
<dbReference type="Proteomes" id="UP000006190">
    <property type="component" value="Unassembled WGS sequence"/>
</dbReference>
<dbReference type="NCBIfam" id="TIGR01494">
    <property type="entry name" value="ATPase_P-type"/>
    <property type="match status" value="1"/>
</dbReference>
<evidence type="ECO:0000256" key="13">
    <source>
        <dbReference type="ARBA" id="ARBA00022967"/>
    </source>
</evidence>
<dbReference type="InterPro" id="IPR001757">
    <property type="entry name" value="P_typ_ATPase"/>
</dbReference>
<dbReference type="SUPFAM" id="SSF55008">
    <property type="entry name" value="HMA, heavy metal-associated domain"/>
    <property type="match status" value="2"/>
</dbReference>
<dbReference type="InterPro" id="IPR006121">
    <property type="entry name" value="HMA_dom"/>
</dbReference>
<keyword evidence="15" id="KW-0186">Copper</keyword>
<feature type="domain" description="HMA" evidence="22">
    <location>
        <begin position="2"/>
        <end position="68"/>
    </location>
</feature>
<evidence type="ECO:0000256" key="3">
    <source>
        <dbReference type="ARBA" id="ARBA00012517"/>
    </source>
</evidence>
<keyword evidence="13" id="KW-1278">Translocase</keyword>
<dbReference type="InterPro" id="IPR036163">
    <property type="entry name" value="HMA_dom_sf"/>
</dbReference>
<accession>H3NJ62</accession>
<evidence type="ECO:0000313" key="24">
    <source>
        <dbReference type="Proteomes" id="UP000006190"/>
    </source>
</evidence>
<keyword evidence="24" id="KW-1185">Reference proteome</keyword>
<dbReference type="eggNOG" id="COG2217">
    <property type="taxonomic scope" value="Bacteria"/>
</dbReference>
<feature type="transmembrane region" description="Helical" evidence="21">
    <location>
        <begin position="207"/>
        <end position="225"/>
    </location>
</feature>
<keyword evidence="21" id="KW-1003">Cell membrane</keyword>
<evidence type="ECO:0000256" key="9">
    <source>
        <dbReference type="ARBA" id="ARBA00022741"/>
    </source>
</evidence>
<evidence type="ECO:0000256" key="7">
    <source>
        <dbReference type="ARBA" id="ARBA00022723"/>
    </source>
</evidence>
<dbReference type="SFLD" id="SFLDF00027">
    <property type="entry name" value="p-type_atpase"/>
    <property type="match status" value="1"/>
</dbReference>
<dbReference type="InterPro" id="IPR044492">
    <property type="entry name" value="P_typ_ATPase_HD_dom"/>
</dbReference>
<dbReference type="Pfam" id="PF00122">
    <property type="entry name" value="E1-E2_ATPase"/>
    <property type="match status" value="1"/>
</dbReference>
<evidence type="ECO:0000256" key="2">
    <source>
        <dbReference type="ARBA" id="ARBA00006024"/>
    </source>
</evidence>
<comment type="catalytic activity">
    <reaction evidence="20">
        <text>Cu(+)(in) + ATP + H2O = Cu(+)(out) + ADP + phosphate + H(+)</text>
        <dbReference type="Rhea" id="RHEA:25792"/>
        <dbReference type="ChEBI" id="CHEBI:15377"/>
        <dbReference type="ChEBI" id="CHEBI:15378"/>
        <dbReference type="ChEBI" id="CHEBI:30616"/>
        <dbReference type="ChEBI" id="CHEBI:43474"/>
        <dbReference type="ChEBI" id="CHEBI:49552"/>
        <dbReference type="ChEBI" id="CHEBI:456216"/>
        <dbReference type="EC" id="7.2.2.8"/>
    </reaction>
</comment>